<dbReference type="GeneID" id="93564336"/>
<comment type="caution">
    <text evidence="1">The sequence shown here is derived from an EMBL/GenBank/DDBJ whole genome shotgun (WGS) entry which is preliminary data.</text>
</comment>
<evidence type="ECO:0008006" key="3">
    <source>
        <dbReference type="Google" id="ProtNLM"/>
    </source>
</evidence>
<organism evidence="1 2">
    <name type="scientific">Pseudomonas capsici</name>
    <dbReference type="NCBI Taxonomy" id="2810614"/>
    <lineage>
        <taxon>Bacteria</taxon>
        <taxon>Pseudomonadati</taxon>
        <taxon>Pseudomonadota</taxon>
        <taxon>Gammaproteobacteria</taxon>
        <taxon>Pseudomonadales</taxon>
        <taxon>Pseudomonadaceae</taxon>
        <taxon>Pseudomonas</taxon>
    </lineage>
</organism>
<sequence length="167" mass="18116">MALRVFKSLPFVSLVAVFMWASVYIPQLEASEPDGQLVIFNRKNGDGSYPINCSIPFVSSIIDFQNNSLDCSNDEAYAFRLENVPSATFFSFHDAPNCSESGGFSYRFKTIKQPTNMVTALEIEEAGKKPEGAVVVPGVMMISSSTSGQVGGKLSCVRIERSAVPSP</sequence>
<evidence type="ECO:0000313" key="2">
    <source>
        <dbReference type="Proteomes" id="UP001207294"/>
    </source>
</evidence>
<name>A0ABT3C4Q4_9PSED</name>
<dbReference type="EMBL" id="JAOXML010000046">
    <property type="protein sequence ID" value="MCV4380016.1"/>
    <property type="molecule type" value="Genomic_DNA"/>
</dbReference>
<proteinExistence type="predicted"/>
<dbReference type="RefSeq" id="WP_122371032.1">
    <property type="nucleotide sequence ID" value="NZ_JAFGZD010000040.1"/>
</dbReference>
<accession>A0ABT3C4Q4</accession>
<gene>
    <name evidence="1" type="ORF">OH718_25785</name>
</gene>
<protein>
    <recommendedName>
        <fullName evidence="3">Lipoprotein</fullName>
    </recommendedName>
</protein>
<keyword evidence="2" id="KW-1185">Reference proteome</keyword>
<reference evidence="1 2" key="1">
    <citation type="submission" date="2022-10" db="EMBL/GenBank/DDBJ databases">
        <title>Characterization of Pseudomonas capsici strains from pepper and tomato in Georgia.</title>
        <authorList>
            <person name="Zhao M."/>
            <person name="Dutta B."/>
        </authorList>
    </citation>
    <scope>NUCLEOTIDE SEQUENCE [LARGE SCALE GENOMIC DNA]</scope>
    <source>
        <strain evidence="1 2">Pc20-5</strain>
    </source>
</reference>
<evidence type="ECO:0000313" key="1">
    <source>
        <dbReference type="EMBL" id="MCV4380016.1"/>
    </source>
</evidence>
<dbReference type="Proteomes" id="UP001207294">
    <property type="component" value="Unassembled WGS sequence"/>
</dbReference>